<keyword evidence="2" id="KW-0805">Transcription regulation</keyword>
<comment type="similarity">
    <text evidence="1">Belongs to the LysR transcriptional regulatory family.</text>
</comment>
<dbReference type="Pfam" id="PF03466">
    <property type="entry name" value="LysR_substrate"/>
    <property type="match status" value="1"/>
</dbReference>
<reference evidence="6 7" key="1">
    <citation type="submission" date="2019-06" db="EMBL/GenBank/DDBJ databases">
        <title>New taxonomy in bacterial strain CC-CFT640, isolated from vineyard.</title>
        <authorList>
            <person name="Lin S.-Y."/>
            <person name="Tsai C.-F."/>
            <person name="Young C.-C."/>
        </authorList>
    </citation>
    <scope>NUCLEOTIDE SEQUENCE [LARGE SCALE GENOMIC DNA]</scope>
    <source>
        <strain evidence="6 7">CC-CFT640</strain>
    </source>
</reference>
<dbReference type="InterPro" id="IPR000847">
    <property type="entry name" value="LysR_HTH_N"/>
</dbReference>
<dbReference type="SUPFAM" id="SSF46785">
    <property type="entry name" value="Winged helix' DNA-binding domain"/>
    <property type="match status" value="1"/>
</dbReference>
<sequence>MDLRQIRHFVAVAEELSFSRAAERLRMTQPPLSQSIQALEETLGVRLFERTRRRVALSPVGADWLAHARRLLADAAALPGVAQRLARGDLGRLRVAFVSTADYSVLPDLVSRYKAGAPDVEVSLQEMTSDLQVEALLEGAIDVGLVIPPSKAGLHPTLAYRRLIIEPLVAAVPQRWLASGRIRPKGGGLRLADVAAEPLILFPRRSAPAFHDLITGYYALNGATPLFGQPAIQMQTIMSLVSAGMGVALVPQSLENLGRAGVRCLKLDGAPPRIETGLAWRREDKSPTVARFVAVARRR</sequence>
<dbReference type="Gene3D" id="3.40.190.10">
    <property type="entry name" value="Periplasmic binding protein-like II"/>
    <property type="match status" value="2"/>
</dbReference>
<dbReference type="RefSeq" id="WP_147852383.1">
    <property type="nucleotide sequence ID" value="NZ_VDUZ01000081.1"/>
</dbReference>
<dbReference type="Gene3D" id="1.10.10.10">
    <property type="entry name" value="Winged helix-like DNA-binding domain superfamily/Winged helix DNA-binding domain"/>
    <property type="match status" value="1"/>
</dbReference>
<dbReference type="PANTHER" id="PTHR30346:SF0">
    <property type="entry name" value="HCA OPERON TRANSCRIPTIONAL ACTIVATOR HCAR"/>
    <property type="match status" value="1"/>
</dbReference>
<gene>
    <name evidence="6" type="ORF">FHP25_38765</name>
</gene>
<keyword evidence="4" id="KW-0804">Transcription</keyword>
<dbReference type="GO" id="GO:0003700">
    <property type="term" value="F:DNA-binding transcription factor activity"/>
    <property type="evidence" value="ECO:0007669"/>
    <property type="project" value="InterPro"/>
</dbReference>
<keyword evidence="7" id="KW-1185">Reference proteome</keyword>
<feature type="domain" description="HTH lysR-type" evidence="5">
    <location>
        <begin position="1"/>
        <end position="58"/>
    </location>
</feature>
<dbReference type="SUPFAM" id="SSF53850">
    <property type="entry name" value="Periplasmic binding protein-like II"/>
    <property type="match status" value="1"/>
</dbReference>
<evidence type="ECO:0000256" key="3">
    <source>
        <dbReference type="ARBA" id="ARBA00023125"/>
    </source>
</evidence>
<dbReference type="OrthoDB" id="9811588at2"/>
<dbReference type="PRINTS" id="PR00039">
    <property type="entry name" value="HTHLYSR"/>
</dbReference>
<protein>
    <submittedName>
        <fullName evidence="6">LysR family transcriptional regulator</fullName>
    </submittedName>
</protein>
<dbReference type="Pfam" id="PF00126">
    <property type="entry name" value="HTH_1"/>
    <property type="match status" value="1"/>
</dbReference>
<organism evidence="6 7">
    <name type="scientific">Vineibacter terrae</name>
    <dbReference type="NCBI Taxonomy" id="2586908"/>
    <lineage>
        <taxon>Bacteria</taxon>
        <taxon>Pseudomonadati</taxon>
        <taxon>Pseudomonadota</taxon>
        <taxon>Alphaproteobacteria</taxon>
        <taxon>Hyphomicrobiales</taxon>
        <taxon>Vineibacter</taxon>
    </lineage>
</organism>
<evidence type="ECO:0000256" key="4">
    <source>
        <dbReference type="ARBA" id="ARBA00023163"/>
    </source>
</evidence>
<evidence type="ECO:0000256" key="1">
    <source>
        <dbReference type="ARBA" id="ARBA00009437"/>
    </source>
</evidence>
<dbReference type="Proteomes" id="UP000321638">
    <property type="component" value="Unassembled WGS sequence"/>
</dbReference>
<name>A0A5C8P818_9HYPH</name>
<evidence type="ECO:0000313" key="6">
    <source>
        <dbReference type="EMBL" id="TXL69480.1"/>
    </source>
</evidence>
<proteinExistence type="inferred from homology"/>
<evidence type="ECO:0000256" key="2">
    <source>
        <dbReference type="ARBA" id="ARBA00023015"/>
    </source>
</evidence>
<dbReference type="GO" id="GO:0003677">
    <property type="term" value="F:DNA binding"/>
    <property type="evidence" value="ECO:0007669"/>
    <property type="project" value="UniProtKB-KW"/>
</dbReference>
<evidence type="ECO:0000259" key="5">
    <source>
        <dbReference type="PROSITE" id="PS50931"/>
    </source>
</evidence>
<dbReference type="GO" id="GO:0032993">
    <property type="term" value="C:protein-DNA complex"/>
    <property type="evidence" value="ECO:0007669"/>
    <property type="project" value="TreeGrafter"/>
</dbReference>
<dbReference type="FunFam" id="1.10.10.10:FF:000001">
    <property type="entry name" value="LysR family transcriptional regulator"/>
    <property type="match status" value="1"/>
</dbReference>
<dbReference type="EMBL" id="VDUZ01000081">
    <property type="protein sequence ID" value="TXL69480.1"/>
    <property type="molecule type" value="Genomic_DNA"/>
</dbReference>
<dbReference type="PROSITE" id="PS50931">
    <property type="entry name" value="HTH_LYSR"/>
    <property type="match status" value="1"/>
</dbReference>
<evidence type="ECO:0000313" key="7">
    <source>
        <dbReference type="Proteomes" id="UP000321638"/>
    </source>
</evidence>
<comment type="caution">
    <text evidence="6">The sequence shown here is derived from an EMBL/GenBank/DDBJ whole genome shotgun (WGS) entry which is preliminary data.</text>
</comment>
<dbReference type="PANTHER" id="PTHR30346">
    <property type="entry name" value="TRANSCRIPTIONAL DUAL REGULATOR HCAR-RELATED"/>
    <property type="match status" value="1"/>
</dbReference>
<dbReference type="InterPro" id="IPR036388">
    <property type="entry name" value="WH-like_DNA-bd_sf"/>
</dbReference>
<keyword evidence="3" id="KW-0238">DNA-binding</keyword>
<dbReference type="AlphaFoldDB" id="A0A5C8P818"/>
<dbReference type="InterPro" id="IPR005119">
    <property type="entry name" value="LysR_subst-bd"/>
</dbReference>
<accession>A0A5C8P818</accession>
<dbReference type="InterPro" id="IPR036390">
    <property type="entry name" value="WH_DNA-bd_sf"/>
</dbReference>